<keyword evidence="16" id="KW-1133">Transmembrane helix</keyword>
<keyword evidence="16" id="KW-0812">Transmembrane</keyword>
<evidence type="ECO:0000256" key="9">
    <source>
        <dbReference type="ARBA" id="ARBA00023239"/>
    </source>
</evidence>
<evidence type="ECO:0000256" key="10">
    <source>
        <dbReference type="ARBA" id="ARBA00023244"/>
    </source>
</evidence>
<evidence type="ECO:0000256" key="8">
    <source>
        <dbReference type="ARBA" id="ARBA00022793"/>
    </source>
</evidence>
<dbReference type="OrthoDB" id="339900at2759"/>
<evidence type="ECO:0000256" key="7">
    <source>
        <dbReference type="ARBA" id="ARBA00022490"/>
    </source>
</evidence>
<evidence type="ECO:0000256" key="6">
    <source>
        <dbReference type="ARBA" id="ARBA00014308"/>
    </source>
</evidence>
<protein>
    <recommendedName>
        <fullName evidence="6 14">Uroporphyrinogen decarboxylase</fullName>
        <ecNumber evidence="5 14">4.1.1.37</ecNumber>
    </recommendedName>
</protein>
<evidence type="ECO:0000256" key="1">
    <source>
        <dbReference type="ARBA" id="ARBA00004514"/>
    </source>
</evidence>
<evidence type="ECO:0000259" key="17">
    <source>
        <dbReference type="PROSITE" id="PS00906"/>
    </source>
</evidence>
<dbReference type="Pfam" id="PF01208">
    <property type="entry name" value="URO-D"/>
    <property type="match status" value="1"/>
</dbReference>
<name>A0A024GEL0_9STRA</name>
<evidence type="ECO:0000256" key="4">
    <source>
        <dbReference type="ARBA" id="ARBA00011738"/>
    </source>
</evidence>
<reference evidence="18 19" key="1">
    <citation type="submission" date="2012-05" db="EMBL/GenBank/DDBJ databases">
        <title>Recombination and specialization in a pathogen metapopulation.</title>
        <authorList>
            <person name="Gardiner A."/>
            <person name="Kemen E."/>
            <person name="Schultz-Larsen T."/>
            <person name="MacLean D."/>
            <person name="Van Oosterhout C."/>
            <person name="Jones J.D.G."/>
        </authorList>
    </citation>
    <scope>NUCLEOTIDE SEQUENCE [LARGE SCALE GENOMIC DNA]</scope>
    <source>
        <strain evidence="18 19">Ac Nc2</strain>
    </source>
</reference>
<dbReference type="PROSITE" id="PS00906">
    <property type="entry name" value="UROD_1"/>
    <property type="match status" value="1"/>
</dbReference>
<dbReference type="FunCoup" id="A0A024GEL0">
    <property type="interactions" value="429"/>
</dbReference>
<evidence type="ECO:0000256" key="3">
    <source>
        <dbReference type="ARBA" id="ARBA00009935"/>
    </source>
</evidence>
<dbReference type="Gene3D" id="3.20.20.210">
    <property type="match status" value="1"/>
</dbReference>
<evidence type="ECO:0000256" key="14">
    <source>
        <dbReference type="RuleBase" id="RU000554"/>
    </source>
</evidence>
<dbReference type="GO" id="GO:0005829">
    <property type="term" value="C:cytosol"/>
    <property type="evidence" value="ECO:0007669"/>
    <property type="project" value="UniProtKB-SubCell"/>
</dbReference>
<comment type="subcellular location">
    <subcellularLocation>
        <location evidence="1">Cytoplasm</location>
        <location evidence="1">Cytosol</location>
    </subcellularLocation>
</comment>
<evidence type="ECO:0000256" key="16">
    <source>
        <dbReference type="SAM" id="Phobius"/>
    </source>
</evidence>
<accession>A0A024GEL0</accession>
<dbReference type="PANTHER" id="PTHR21091:SF169">
    <property type="entry name" value="UROPORPHYRINOGEN DECARBOXYLASE"/>
    <property type="match status" value="1"/>
</dbReference>
<dbReference type="GO" id="GO:0006782">
    <property type="term" value="P:protoporphyrinogen IX biosynthetic process"/>
    <property type="evidence" value="ECO:0007669"/>
    <property type="project" value="UniProtKB-UniPathway"/>
</dbReference>
<dbReference type="EMBL" id="CAIX01000092">
    <property type="protein sequence ID" value="CCI45210.1"/>
    <property type="molecule type" value="Genomic_DNA"/>
</dbReference>
<feature type="transmembrane region" description="Helical" evidence="16">
    <location>
        <begin position="121"/>
        <end position="141"/>
    </location>
</feature>
<feature type="domain" description="Uroporphyrinogen decarboxylase (URO-D)" evidence="17">
    <location>
        <begin position="72"/>
        <end position="81"/>
    </location>
</feature>
<keyword evidence="19" id="KW-1185">Reference proteome</keyword>
<dbReference type="FunFam" id="3.20.20.210:FF:000008">
    <property type="entry name" value="Uroporphyrinogen decarboxylase"/>
    <property type="match status" value="1"/>
</dbReference>
<dbReference type="InterPro" id="IPR006361">
    <property type="entry name" value="Uroporphyrinogen_deCO2ase_HemE"/>
</dbReference>
<dbReference type="GO" id="GO:0004853">
    <property type="term" value="F:uroporphyrinogen decarboxylase activity"/>
    <property type="evidence" value="ECO:0007669"/>
    <property type="project" value="UniProtKB-EC"/>
</dbReference>
<evidence type="ECO:0000313" key="19">
    <source>
        <dbReference type="Proteomes" id="UP000053237"/>
    </source>
</evidence>
<dbReference type="AlphaFoldDB" id="A0A024GEL0"/>
<dbReference type="PANTHER" id="PTHR21091">
    <property type="entry name" value="METHYLTETRAHYDROFOLATE:HOMOCYSTEINE METHYLTRANSFERASE RELATED"/>
    <property type="match status" value="1"/>
</dbReference>
<sequence length="407" mass="45477">MPAPSSSLASTVTIAVAIASAVALLLSRREKRKKSHPFPIRRVQRRRVHELPPLKNDLVVRALLGKPTERVPVWCMRQAGRHLPEFRSLREAGYDFFTMCSVPELAVEVSLQPFRRYGVDAVIIFSDILVIPMAMGMQISMVPSVGPVFSKPIRELKDVEEINLTPDVEQTLGYVLDAINLARKEINGRVPLIGFCGGPLTLLCYMIEGRGSRTKSLFKTFLYEHPTEAHTILYAITDICVRFLVAQQRAGAQVLQVFESVAAESVTQKHYFEFAFPYLEQIAARVKDACGENVPVVCFSKGTPYAYKALATTKYDCLQVDWQSDICQVRDIVDGKVSLQGNLDPCAIYASPETIQSNVREMLEAFGTQRYVANLGHGCFPDMAPSHLDTFVKAVQEISMQMNENKQ</sequence>
<evidence type="ECO:0000256" key="5">
    <source>
        <dbReference type="ARBA" id="ARBA00012288"/>
    </source>
</evidence>
<comment type="catalytic activity">
    <reaction evidence="12">
        <text>uroporphyrinogen I + 4 H(+) = coproporphyrinogen I + 4 CO2</text>
        <dbReference type="Rhea" id="RHEA:31239"/>
        <dbReference type="ChEBI" id="CHEBI:15378"/>
        <dbReference type="ChEBI" id="CHEBI:16526"/>
        <dbReference type="ChEBI" id="CHEBI:62626"/>
        <dbReference type="ChEBI" id="CHEBI:62631"/>
    </reaction>
    <physiologicalReaction direction="left-to-right" evidence="12">
        <dbReference type="Rhea" id="RHEA:31240"/>
    </physiologicalReaction>
</comment>
<comment type="pathway">
    <text evidence="2 14">Porphyrin-containing compound metabolism; protoporphyrin-IX biosynthesis; coproporphyrinogen-III from 5-aminolevulinate: step 4/4.</text>
</comment>
<feature type="transmembrane region" description="Helical" evidence="16">
    <location>
        <begin position="6"/>
        <end position="26"/>
    </location>
</feature>
<dbReference type="NCBIfam" id="TIGR01464">
    <property type="entry name" value="hemE"/>
    <property type="match status" value="1"/>
</dbReference>
<proteinExistence type="inferred from homology"/>
<comment type="function">
    <text evidence="11">Catalyzes the sequential decarboxylation of the four acetate side chains of uroporphyrinogen to form coproporphyrinogen and participates in the fifth step in the heme biosynthetic pathway. Isomer I or isomer III of uroporphyrinogen may serve as substrate, but only coproporphyrinogen III can ultimately be converted to heme. In vitro also decarboxylates pentacarboxylate porphyrinogen I.</text>
</comment>
<evidence type="ECO:0000256" key="2">
    <source>
        <dbReference type="ARBA" id="ARBA00004804"/>
    </source>
</evidence>
<evidence type="ECO:0000256" key="11">
    <source>
        <dbReference type="ARBA" id="ARBA00045708"/>
    </source>
</evidence>
<comment type="similarity">
    <text evidence="3 15">Belongs to the uroporphyrinogen decarboxylase family.</text>
</comment>
<evidence type="ECO:0000256" key="15">
    <source>
        <dbReference type="RuleBase" id="RU004169"/>
    </source>
</evidence>
<keyword evidence="7" id="KW-0963">Cytoplasm</keyword>
<comment type="catalytic activity">
    <reaction evidence="13">
        <text>uroporphyrinogen III + 4 H(+) = coproporphyrinogen III + 4 CO2</text>
        <dbReference type="Rhea" id="RHEA:19865"/>
        <dbReference type="ChEBI" id="CHEBI:15378"/>
        <dbReference type="ChEBI" id="CHEBI:16526"/>
        <dbReference type="ChEBI" id="CHEBI:57308"/>
        <dbReference type="ChEBI" id="CHEBI:57309"/>
        <dbReference type="EC" id="4.1.1.37"/>
    </reaction>
    <physiologicalReaction direction="left-to-right" evidence="13">
        <dbReference type="Rhea" id="RHEA:19866"/>
    </physiologicalReaction>
</comment>
<keyword evidence="16" id="KW-0472">Membrane</keyword>
<evidence type="ECO:0000313" key="18">
    <source>
        <dbReference type="EMBL" id="CCI45210.1"/>
    </source>
</evidence>
<dbReference type="UniPathway" id="UPA00251">
    <property type="reaction ID" value="UER00321"/>
</dbReference>
<dbReference type="InterPro" id="IPR000257">
    <property type="entry name" value="Uroporphyrinogen_deCOase"/>
</dbReference>
<keyword evidence="10 14" id="KW-0627">Porphyrin biosynthesis</keyword>
<keyword evidence="8 14" id="KW-0210">Decarboxylase</keyword>
<dbReference type="CDD" id="cd00717">
    <property type="entry name" value="URO-D"/>
    <property type="match status" value="1"/>
</dbReference>
<dbReference type="InParanoid" id="A0A024GEL0"/>
<dbReference type="SUPFAM" id="SSF51726">
    <property type="entry name" value="UROD/MetE-like"/>
    <property type="match status" value="1"/>
</dbReference>
<dbReference type="EC" id="4.1.1.37" evidence="5 14"/>
<evidence type="ECO:0000256" key="13">
    <source>
        <dbReference type="ARBA" id="ARBA00048411"/>
    </source>
</evidence>
<comment type="caution">
    <text evidence="18">The sequence shown here is derived from an EMBL/GenBank/DDBJ whole genome shotgun (WGS) entry which is preliminary data.</text>
</comment>
<dbReference type="STRING" id="65357.A0A024GEL0"/>
<gene>
    <name evidence="18" type="ORF">BN9_060830</name>
</gene>
<comment type="subunit">
    <text evidence="4">Homodimer.</text>
</comment>
<evidence type="ECO:0000256" key="12">
    <source>
        <dbReference type="ARBA" id="ARBA00047341"/>
    </source>
</evidence>
<keyword evidence="9 14" id="KW-0456">Lyase</keyword>
<dbReference type="Proteomes" id="UP000053237">
    <property type="component" value="Unassembled WGS sequence"/>
</dbReference>
<organism evidence="18 19">
    <name type="scientific">Albugo candida</name>
    <dbReference type="NCBI Taxonomy" id="65357"/>
    <lineage>
        <taxon>Eukaryota</taxon>
        <taxon>Sar</taxon>
        <taxon>Stramenopiles</taxon>
        <taxon>Oomycota</taxon>
        <taxon>Peronosporomycetes</taxon>
        <taxon>Albuginales</taxon>
        <taxon>Albuginaceae</taxon>
        <taxon>Albugo</taxon>
    </lineage>
</organism>
<dbReference type="HAMAP" id="MF_00218">
    <property type="entry name" value="URO_D"/>
    <property type="match status" value="1"/>
</dbReference>
<dbReference type="InterPro" id="IPR038071">
    <property type="entry name" value="UROD/MetE-like_sf"/>
</dbReference>